<dbReference type="PANTHER" id="PTHR37309:SF1">
    <property type="entry name" value="SLR0284 PROTEIN"/>
    <property type="match status" value="1"/>
</dbReference>
<dbReference type="AlphaFoldDB" id="A0A0G0MNB7"/>
<proteinExistence type="predicted"/>
<feature type="transmembrane region" description="Helical" evidence="1">
    <location>
        <begin position="102"/>
        <end position="129"/>
    </location>
</feature>
<protein>
    <recommendedName>
        <fullName evidence="4">Integral membrane protein</fullName>
    </recommendedName>
</protein>
<gene>
    <name evidence="2" type="ORF">US86_C0005G0012</name>
</gene>
<dbReference type="EMBL" id="LBUP01000005">
    <property type="protein sequence ID" value="KKQ66401.1"/>
    <property type="molecule type" value="Genomic_DNA"/>
</dbReference>
<comment type="caution">
    <text evidence="2">The sequence shown here is derived from an EMBL/GenBank/DDBJ whole genome shotgun (WGS) entry which is preliminary data.</text>
</comment>
<evidence type="ECO:0000256" key="1">
    <source>
        <dbReference type="SAM" id="Phobius"/>
    </source>
</evidence>
<evidence type="ECO:0008006" key="4">
    <source>
        <dbReference type="Google" id="ProtNLM"/>
    </source>
</evidence>
<organism evidence="2 3">
    <name type="scientific">Candidatus Daviesbacteria bacterium GW2011_GWA2_38_24</name>
    <dbReference type="NCBI Taxonomy" id="1618422"/>
    <lineage>
        <taxon>Bacteria</taxon>
        <taxon>Candidatus Daviesiibacteriota</taxon>
    </lineage>
</organism>
<evidence type="ECO:0000313" key="2">
    <source>
        <dbReference type="EMBL" id="KKQ66401.1"/>
    </source>
</evidence>
<evidence type="ECO:0000313" key="3">
    <source>
        <dbReference type="Proteomes" id="UP000034235"/>
    </source>
</evidence>
<feature type="transmembrane region" description="Helical" evidence="1">
    <location>
        <begin position="73"/>
        <end position="96"/>
    </location>
</feature>
<sequence length="138" mass="14720">MSTMDLKEVINLKLFIGLAVNSLALLVTDLLLAGLTIATPLTTVLAAIVIGLINTFIRPVLVFLTAPLNLLTLGLFSFVINAIVLSMTAWILGSAFQIDNFWWAILAAAVLSVVSTILAMVLKDLGVVVGKSKGKRKK</sequence>
<reference evidence="2 3" key="1">
    <citation type="journal article" date="2015" name="Nature">
        <title>rRNA introns, odd ribosomes, and small enigmatic genomes across a large radiation of phyla.</title>
        <authorList>
            <person name="Brown C.T."/>
            <person name="Hug L.A."/>
            <person name="Thomas B.C."/>
            <person name="Sharon I."/>
            <person name="Castelle C.J."/>
            <person name="Singh A."/>
            <person name="Wilkins M.J."/>
            <person name="Williams K.H."/>
            <person name="Banfield J.F."/>
        </authorList>
    </citation>
    <scope>NUCLEOTIDE SEQUENCE [LARGE SCALE GENOMIC DNA]</scope>
</reference>
<keyword evidence="1" id="KW-1133">Transmembrane helix</keyword>
<name>A0A0G0MNB7_9BACT</name>
<dbReference type="Proteomes" id="UP000034235">
    <property type="component" value="Unassembled WGS sequence"/>
</dbReference>
<keyword evidence="1" id="KW-0812">Transmembrane</keyword>
<keyword evidence="1" id="KW-0472">Membrane</keyword>
<accession>A0A0G0MNB7</accession>
<feature type="transmembrane region" description="Helical" evidence="1">
    <location>
        <begin position="12"/>
        <end position="38"/>
    </location>
</feature>
<dbReference type="Pfam" id="PF04020">
    <property type="entry name" value="Phage_holin_4_2"/>
    <property type="match status" value="1"/>
</dbReference>
<dbReference type="PATRIC" id="fig|1618422.5.peg.764"/>
<dbReference type="InterPro" id="IPR007165">
    <property type="entry name" value="Phage_holin_4_2"/>
</dbReference>
<feature type="transmembrane region" description="Helical" evidence="1">
    <location>
        <begin position="44"/>
        <end position="66"/>
    </location>
</feature>
<dbReference type="PANTHER" id="PTHR37309">
    <property type="entry name" value="SLR0284 PROTEIN"/>
    <property type="match status" value="1"/>
</dbReference>